<dbReference type="InterPro" id="IPR025396">
    <property type="entry name" value="DUF4302"/>
</dbReference>
<evidence type="ECO:0000313" key="1">
    <source>
        <dbReference type="EMBL" id="GHE31403.1"/>
    </source>
</evidence>
<dbReference type="RefSeq" id="WP_189625840.1">
    <property type="nucleotide sequence ID" value="NZ_BNAF01000004.1"/>
</dbReference>
<dbReference type="Proteomes" id="UP000620550">
    <property type="component" value="Unassembled WGS sequence"/>
</dbReference>
<keyword evidence="2" id="KW-1185">Reference proteome</keyword>
<evidence type="ECO:0000313" key="2">
    <source>
        <dbReference type="Proteomes" id="UP000620550"/>
    </source>
</evidence>
<dbReference type="EMBL" id="BNAF01000004">
    <property type="protein sequence ID" value="GHE31403.1"/>
    <property type="molecule type" value="Genomic_DNA"/>
</dbReference>
<accession>A0ABQ3HV81</accession>
<reference evidence="2" key="1">
    <citation type="journal article" date="2019" name="Int. J. Syst. Evol. Microbiol.">
        <title>The Global Catalogue of Microorganisms (GCM) 10K type strain sequencing project: providing services to taxonomists for standard genome sequencing and annotation.</title>
        <authorList>
            <consortium name="The Broad Institute Genomics Platform"/>
            <consortium name="The Broad Institute Genome Sequencing Center for Infectious Disease"/>
            <person name="Wu L."/>
            <person name="Ma J."/>
        </authorList>
    </citation>
    <scope>NUCLEOTIDE SEQUENCE [LARGE SCALE GENOMIC DNA]</scope>
    <source>
        <strain evidence="2">CGMCC 1.12966</strain>
    </source>
</reference>
<protein>
    <recommendedName>
        <fullName evidence="3">DUF4302 domain-containing protein</fullName>
    </recommendedName>
</protein>
<dbReference type="Pfam" id="PF14135">
    <property type="entry name" value="DUF4302"/>
    <property type="match status" value="1"/>
</dbReference>
<name>A0ABQ3HV81_9SPHI</name>
<organism evidence="1 2">
    <name type="scientific">Sphingobacterium griseoflavum</name>
    <dbReference type="NCBI Taxonomy" id="1474952"/>
    <lineage>
        <taxon>Bacteria</taxon>
        <taxon>Pseudomonadati</taxon>
        <taxon>Bacteroidota</taxon>
        <taxon>Sphingobacteriia</taxon>
        <taxon>Sphingobacteriales</taxon>
        <taxon>Sphingobacteriaceae</taxon>
        <taxon>Sphingobacterium</taxon>
    </lineage>
</organism>
<proteinExistence type="predicted"/>
<sequence>MKFRSTHIFIFLVVLFAFGACKKEDDPILADPDSRLSEYLANSLAFLTEAPYGYKASLETVEGKTFTLFMQFDSDGRVHMLSDFADASAATVGSSSYRLKALQRPSLIFDTYNYISIFADPQGSVNGGTNGQGLKGDNDYSFVKFSGDTVSLLGNKNASALTLIRASEDEKDGFIAGQLRTSREVLHSYLQSNSNLYIADGTNKVAFAVDANNRTVTLSRLEEDGITISSVTSSFAYTQQGITPAQLTFNGAPVEAIAWQASTSRYTMQTNGSSYVVESNPTPVFPLYLQFGFNKTYSTIGTTTNSLPAGVNSAFNDVWSTVNANFTSTNRAIRYMEFKIISETQATLSVFYSSGTSNFVADMSFTYSLQQNLLTLTSPRRDYSNGNWTTRLAQLRVLEEYILKGPFVLDWVDSSSPTVTVPLGGLRQQSDSQSFLYGFLK</sequence>
<dbReference type="PROSITE" id="PS51257">
    <property type="entry name" value="PROKAR_LIPOPROTEIN"/>
    <property type="match status" value="1"/>
</dbReference>
<comment type="caution">
    <text evidence="1">The sequence shown here is derived from an EMBL/GenBank/DDBJ whole genome shotgun (WGS) entry which is preliminary data.</text>
</comment>
<evidence type="ECO:0008006" key="3">
    <source>
        <dbReference type="Google" id="ProtNLM"/>
    </source>
</evidence>
<gene>
    <name evidence="1" type="ORF">GCM10017764_13140</name>
</gene>